<dbReference type="GO" id="GO:0005886">
    <property type="term" value="C:plasma membrane"/>
    <property type="evidence" value="ECO:0007669"/>
    <property type="project" value="UniProtKB-SubCell"/>
</dbReference>
<accession>A0A031M970</accession>
<keyword evidence="5 8" id="KW-0133">Cell shape</keyword>
<evidence type="ECO:0000256" key="6">
    <source>
        <dbReference type="ARBA" id="ARBA00022989"/>
    </source>
</evidence>
<dbReference type="Proteomes" id="UP000305198">
    <property type="component" value="Unassembled WGS sequence"/>
</dbReference>
<dbReference type="PANTHER" id="PTHR37484:SF1">
    <property type="entry name" value="ROD SHAPE-DETERMINING PROTEIN MRED"/>
    <property type="match status" value="1"/>
</dbReference>
<dbReference type="PANTHER" id="PTHR37484">
    <property type="entry name" value="ROD SHAPE-DETERMINING PROTEIN MRED"/>
    <property type="match status" value="1"/>
</dbReference>
<evidence type="ECO:0000256" key="1">
    <source>
        <dbReference type="ARBA" id="ARBA00004651"/>
    </source>
</evidence>
<dbReference type="AlphaFoldDB" id="A0A031M970"/>
<keyword evidence="13" id="KW-1185">Reference proteome</keyword>
<keyword evidence="6 9" id="KW-1133">Transmembrane helix</keyword>
<reference evidence="12 15" key="2">
    <citation type="submission" date="2019-04" db="EMBL/GenBank/DDBJ databases">
        <title>Crypto-aerobic microbial life in anoxic (sulfidic) marine sediments.</title>
        <authorList>
            <person name="Bhattacharya S."/>
            <person name="Roy C."/>
            <person name="Mondal N."/>
            <person name="Sarkar J."/>
            <person name="Mandal S."/>
            <person name="Rameez M.J."/>
            <person name="Ghosh W."/>
        </authorList>
    </citation>
    <scope>NUCLEOTIDE SEQUENCE [LARGE SCALE GENOMIC DNA]</scope>
    <source>
        <strain evidence="12 15">SBBB</strain>
    </source>
</reference>
<name>A0A031M970_9GAMM</name>
<comment type="similarity">
    <text evidence="2 8">Belongs to the MreD family.</text>
</comment>
<dbReference type="EMBL" id="SWAV01000009">
    <property type="protein sequence ID" value="TKA89376.1"/>
    <property type="molecule type" value="Genomic_DNA"/>
</dbReference>
<keyword evidence="4 9" id="KW-0812">Transmembrane</keyword>
<evidence type="ECO:0000313" key="12">
    <source>
        <dbReference type="EMBL" id="TKA89376.1"/>
    </source>
</evidence>
<keyword evidence="8" id="KW-0997">Cell inner membrane</keyword>
<dbReference type="InterPro" id="IPR026034">
    <property type="entry name" value="MreD_proteobac"/>
</dbReference>
<protein>
    <recommendedName>
        <fullName evidence="8">Rod shape-determining protein MreD</fullName>
    </recommendedName>
</protein>
<evidence type="ECO:0000313" key="14">
    <source>
        <dbReference type="Proteomes" id="UP000186904"/>
    </source>
</evidence>
<evidence type="ECO:0000256" key="4">
    <source>
        <dbReference type="ARBA" id="ARBA00022692"/>
    </source>
</evidence>
<evidence type="ECO:0000256" key="9">
    <source>
        <dbReference type="SAM" id="Phobius"/>
    </source>
</evidence>
<feature type="transmembrane region" description="Helical" evidence="9">
    <location>
        <begin position="126"/>
        <end position="147"/>
    </location>
</feature>
<feature type="transmembrane region" description="Helical" evidence="9">
    <location>
        <begin position="99"/>
        <end position="120"/>
    </location>
</feature>
<dbReference type="Pfam" id="PF04093">
    <property type="entry name" value="MreD"/>
    <property type="match status" value="1"/>
</dbReference>
<evidence type="ECO:0000256" key="7">
    <source>
        <dbReference type="ARBA" id="ARBA00023136"/>
    </source>
</evidence>
<keyword evidence="7 8" id="KW-0472">Membrane</keyword>
<comment type="function">
    <text evidence="8">Involved in formation of the rod shape of the cell. May also contribute to regulation of formation of penicillin-binding proteins.</text>
</comment>
<evidence type="ECO:0000256" key="8">
    <source>
        <dbReference type="PIRNR" id="PIRNR018472"/>
    </source>
</evidence>
<proteinExistence type="inferred from homology"/>
<evidence type="ECO:0000256" key="5">
    <source>
        <dbReference type="ARBA" id="ARBA00022960"/>
    </source>
</evidence>
<comment type="subcellular location">
    <subcellularLocation>
        <location evidence="8">Cell inner membrane</location>
    </subcellularLocation>
    <subcellularLocation>
        <location evidence="1">Cell membrane</location>
        <topology evidence="1">Multi-pass membrane protein</topology>
    </subcellularLocation>
</comment>
<evidence type="ECO:0000313" key="11">
    <source>
        <dbReference type="EMBL" id="SFM38647.1"/>
    </source>
</evidence>
<sequence length="157" mass="17597">MRSSLIVGLTFLAALILSVVPMPAPFDTARPMWLAMVVAYWVMALPHRVGLLTAWVAGLAIDVLAGELFGQNALVMVLVAWLMLLLYQRIRRFPLWQQSLVMLPVLGIAQMVALWLSSLVGNRPPTLLYLLPAVISAVLWPWVFSVLRGVRRRFHVL</sequence>
<dbReference type="EMBL" id="FOGN01000010">
    <property type="protein sequence ID" value="SES36727.1"/>
    <property type="molecule type" value="Genomic_DNA"/>
</dbReference>
<dbReference type="STRING" id="653930.SAMN05216589_0047"/>
<feature type="transmembrane region" description="Helical" evidence="9">
    <location>
        <begin position="69"/>
        <end position="87"/>
    </location>
</feature>
<dbReference type="NCBIfam" id="TIGR03426">
    <property type="entry name" value="shape_MreD"/>
    <property type="match status" value="1"/>
</dbReference>
<keyword evidence="3 8" id="KW-1003">Cell membrane</keyword>
<evidence type="ECO:0000256" key="3">
    <source>
        <dbReference type="ARBA" id="ARBA00022475"/>
    </source>
</evidence>
<dbReference type="RefSeq" id="WP_036992925.1">
    <property type="nucleotide sequence ID" value="NZ_FOGN01000010.1"/>
</dbReference>
<evidence type="ECO:0000256" key="2">
    <source>
        <dbReference type="ARBA" id="ARBA00007776"/>
    </source>
</evidence>
<evidence type="ECO:0000313" key="15">
    <source>
        <dbReference type="Proteomes" id="UP000305198"/>
    </source>
</evidence>
<feature type="transmembrane region" description="Helical" evidence="9">
    <location>
        <begin position="6"/>
        <end position="26"/>
    </location>
</feature>
<feature type="transmembrane region" description="Helical" evidence="9">
    <location>
        <begin position="33"/>
        <end position="57"/>
    </location>
</feature>
<reference evidence="13 14" key="1">
    <citation type="submission" date="2016-10" db="EMBL/GenBank/DDBJ databases">
        <authorList>
            <person name="de Groot N.N."/>
        </authorList>
    </citation>
    <scope>NUCLEOTIDE SEQUENCE [LARGE SCALE GENOMIC DNA]</scope>
    <source>
        <strain evidence="11 13">CGMCC 1.9095</strain>
        <strain evidence="10 14">DSM 22558</strain>
    </source>
</reference>
<evidence type="ECO:0000313" key="13">
    <source>
        <dbReference type="Proteomes" id="UP000186599"/>
    </source>
</evidence>
<dbReference type="Proteomes" id="UP000186904">
    <property type="component" value="Unassembled WGS sequence"/>
</dbReference>
<dbReference type="Proteomes" id="UP000186599">
    <property type="component" value="Unassembled WGS sequence"/>
</dbReference>
<dbReference type="EMBL" id="FOUA01000010">
    <property type="protein sequence ID" value="SFM38647.1"/>
    <property type="molecule type" value="Genomic_DNA"/>
</dbReference>
<organism evidence="12 15">
    <name type="scientific">Halopseudomonas bauzanensis</name>
    <dbReference type="NCBI Taxonomy" id="653930"/>
    <lineage>
        <taxon>Bacteria</taxon>
        <taxon>Pseudomonadati</taxon>
        <taxon>Pseudomonadota</taxon>
        <taxon>Gammaproteobacteria</taxon>
        <taxon>Pseudomonadales</taxon>
        <taxon>Pseudomonadaceae</taxon>
        <taxon>Halopseudomonas</taxon>
    </lineage>
</organism>
<dbReference type="InterPro" id="IPR007227">
    <property type="entry name" value="Cell_shape_determining_MreD"/>
</dbReference>
<gene>
    <name evidence="12" type="primary">mreD</name>
    <name evidence="12" type="ORF">FA869_16745</name>
    <name evidence="11" type="ORF">SAMN04487855_0046</name>
    <name evidence="10" type="ORF">SAMN05216589_0047</name>
</gene>
<dbReference type="OrthoDB" id="6647425at2"/>
<evidence type="ECO:0000313" key="10">
    <source>
        <dbReference type="EMBL" id="SES36727.1"/>
    </source>
</evidence>
<dbReference type="PIRSF" id="PIRSF018472">
    <property type="entry name" value="MreD_proteobac"/>
    <property type="match status" value="1"/>
</dbReference>
<dbReference type="GO" id="GO:0008360">
    <property type="term" value="P:regulation of cell shape"/>
    <property type="evidence" value="ECO:0007669"/>
    <property type="project" value="UniProtKB-UniRule"/>
</dbReference>